<protein>
    <submittedName>
        <fullName evidence="1">DUF721 domain-containing protein</fullName>
    </submittedName>
</protein>
<dbReference type="KEGG" id="afa:UZ73_06665"/>
<evidence type="ECO:0000313" key="1">
    <source>
        <dbReference type="EMBL" id="PWE14600.1"/>
    </source>
</evidence>
<reference evidence="1 2" key="1">
    <citation type="submission" date="2018-05" db="EMBL/GenBank/DDBJ databases">
        <title>Genome Sequence of an Efficient Indole-Degrading Bacterium, Alcaligenes sp.YBY.</title>
        <authorList>
            <person name="Yang B."/>
        </authorList>
    </citation>
    <scope>NUCLEOTIDE SEQUENCE [LARGE SCALE GENOMIC DNA]</scope>
    <source>
        <strain evidence="1 2">YBY</strain>
    </source>
</reference>
<dbReference type="EMBL" id="QEXO01000002">
    <property type="protein sequence ID" value="PWE14600.1"/>
    <property type="molecule type" value="Genomic_DNA"/>
</dbReference>
<evidence type="ECO:0000313" key="2">
    <source>
        <dbReference type="Proteomes" id="UP000245216"/>
    </source>
</evidence>
<dbReference type="InterPro" id="IPR007922">
    <property type="entry name" value="DciA-like"/>
</dbReference>
<dbReference type="Pfam" id="PF05258">
    <property type="entry name" value="DciA"/>
    <property type="match status" value="1"/>
</dbReference>
<accession>A0A2U2BKR3</accession>
<comment type="caution">
    <text evidence="1">The sequence shown here is derived from an EMBL/GenBank/DDBJ whole genome shotgun (WGS) entry which is preliminary data.</text>
</comment>
<proteinExistence type="predicted"/>
<organism evidence="1 2">
    <name type="scientific">Alcaligenes faecalis</name>
    <dbReference type="NCBI Taxonomy" id="511"/>
    <lineage>
        <taxon>Bacteria</taxon>
        <taxon>Pseudomonadati</taxon>
        <taxon>Pseudomonadota</taxon>
        <taxon>Betaproteobacteria</taxon>
        <taxon>Burkholderiales</taxon>
        <taxon>Alcaligenaceae</taxon>
        <taxon>Alcaligenes</taxon>
    </lineage>
</organism>
<reference evidence="1 2" key="2">
    <citation type="submission" date="2018-05" db="EMBL/GenBank/DDBJ databases">
        <authorList>
            <person name="Lanie J.A."/>
            <person name="Ng W.-L."/>
            <person name="Kazmierczak K.M."/>
            <person name="Andrzejewski T.M."/>
            <person name="Davidsen T.M."/>
            <person name="Wayne K.J."/>
            <person name="Tettelin H."/>
            <person name="Glass J.I."/>
            <person name="Rusch D."/>
            <person name="Podicherti R."/>
            <person name="Tsui H.-C.T."/>
            <person name="Winkler M.E."/>
        </authorList>
    </citation>
    <scope>NUCLEOTIDE SEQUENCE [LARGE SCALE GENOMIC DNA]</scope>
    <source>
        <strain evidence="1 2">YBY</strain>
    </source>
</reference>
<sequence length="170" mass="18636">MLIHSRITSNMSWKPPFSSSAPKRSSGQSHALGWLASDQQGSQVLEMARQLMAAQTHVSKALPPALGKACKVARIDRQQLTLAVPSAAHAAKLRQLLPTVTRQMNAAGWNISEALVHVQAHLFASVTEKPARQVQVLDERALESFEKLHDSLPQGPLAQAIERLLRHHRG</sequence>
<dbReference type="OrthoDB" id="8521216at2"/>
<dbReference type="Proteomes" id="UP000245216">
    <property type="component" value="Unassembled WGS sequence"/>
</dbReference>
<gene>
    <name evidence="1" type="ORF">DF183_07750</name>
</gene>
<dbReference type="STRING" id="511.UZ73_06665"/>
<dbReference type="AlphaFoldDB" id="A0A2U2BKR3"/>
<name>A0A2U2BKR3_ALCFA</name>